<protein>
    <submittedName>
        <fullName evidence="1">Uncharacterized protein</fullName>
    </submittedName>
</protein>
<accession>A0A4R0J4Y3</accession>
<name>A0A4R0J4Y3_9ACTN</name>
<dbReference type="EMBL" id="SJKC01000003">
    <property type="protein sequence ID" value="TCC36355.1"/>
    <property type="molecule type" value="Genomic_DNA"/>
</dbReference>
<dbReference type="RefSeq" id="WP_131498181.1">
    <property type="nucleotide sequence ID" value="NZ_SJKC01000003.1"/>
</dbReference>
<sequence>MAEEPLNDIANAVRSLIRHENGTRPRDPLGDASIEVRLTNPPADDFKTLLERGYESSCSAMPIQLDIGTVVTIRIVSTDAEPGSVHCR</sequence>
<comment type="caution">
    <text evidence="1">The sequence shown here is derived from an EMBL/GenBank/DDBJ whole genome shotgun (WGS) entry which is preliminary data.</text>
</comment>
<gene>
    <name evidence="1" type="ORF">E0H92_27290</name>
</gene>
<proteinExistence type="predicted"/>
<evidence type="ECO:0000313" key="2">
    <source>
        <dbReference type="Proteomes" id="UP000294225"/>
    </source>
</evidence>
<dbReference type="Proteomes" id="UP000294225">
    <property type="component" value="Unassembled WGS sequence"/>
</dbReference>
<dbReference type="AlphaFoldDB" id="A0A4R0J4Y3"/>
<organism evidence="1 2">
    <name type="scientific">Kribbella speibonae</name>
    <dbReference type="NCBI Taxonomy" id="1572660"/>
    <lineage>
        <taxon>Bacteria</taxon>
        <taxon>Bacillati</taxon>
        <taxon>Actinomycetota</taxon>
        <taxon>Actinomycetes</taxon>
        <taxon>Propionibacteriales</taxon>
        <taxon>Kribbellaceae</taxon>
        <taxon>Kribbella</taxon>
    </lineage>
</organism>
<reference evidence="1 2" key="1">
    <citation type="submission" date="2019-02" db="EMBL/GenBank/DDBJ databases">
        <title>Kribbella capetownensis sp. nov. and Kribbella speibonae sp. nov., isolated from soil.</title>
        <authorList>
            <person name="Curtis S.M."/>
            <person name="Norton I."/>
            <person name="Everest G.J."/>
            <person name="Meyers P.R."/>
        </authorList>
    </citation>
    <scope>NUCLEOTIDE SEQUENCE [LARGE SCALE GENOMIC DNA]</scope>
    <source>
        <strain evidence="1 2">YM55</strain>
    </source>
</reference>
<evidence type="ECO:0000313" key="1">
    <source>
        <dbReference type="EMBL" id="TCC36355.1"/>
    </source>
</evidence>